<name>A0A9D1A4H4_9FIRM</name>
<proteinExistence type="predicted"/>
<evidence type="ECO:0000313" key="1">
    <source>
        <dbReference type="EMBL" id="HIR04673.1"/>
    </source>
</evidence>
<dbReference type="InterPro" id="IPR023811">
    <property type="entry name" value="CHP04076"/>
</dbReference>
<reference evidence="1" key="2">
    <citation type="journal article" date="2021" name="PeerJ">
        <title>Extensive microbial diversity within the chicken gut microbiome revealed by metagenomics and culture.</title>
        <authorList>
            <person name="Gilroy R."/>
            <person name="Ravi A."/>
            <person name="Getino M."/>
            <person name="Pursley I."/>
            <person name="Horton D.L."/>
            <person name="Alikhan N.F."/>
            <person name="Baker D."/>
            <person name="Gharbi K."/>
            <person name="Hall N."/>
            <person name="Watson M."/>
            <person name="Adriaenssens E.M."/>
            <person name="Foster-Nyarko E."/>
            <person name="Jarju S."/>
            <person name="Secka A."/>
            <person name="Antonio M."/>
            <person name="Oren A."/>
            <person name="Chaudhuri R.R."/>
            <person name="La Ragione R."/>
            <person name="Hildebrand F."/>
            <person name="Pallen M.J."/>
        </authorList>
    </citation>
    <scope>NUCLEOTIDE SEQUENCE</scope>
    <source>
        <strain evidence="1">CHK180-2868</strain>
    </source>
</reference>
<organism evidence="1 2">
    <name type="scientific">Candidatus Copromonas faecavium</name>
    <name type="common">nom. illeg.</name>
    <dbReference type="NCBI Taxonomy" id="2840740"/>
    <lineage>
        <taxon>Bacteria</taxon>
        <taxon>Bacillati</taxon>
        <taxon>Bacillota</taxon>
        <taxon>Clostridia</taxon>
        <taxon>Lachnospirales</taxon>
        <taxon>Lachnospiraceae</taxon>
        <taxon>Candidatus Copromonas (nom. illeg.)</taxon>
    </lineage>
</organism>
<dbReference type="EMBL" id="DVGC01000007">
    <property type="protein sequence ID" value="HIR04673.1"/>
    <property type="molecule type" value="Genomic_DNA"/>
</dbReference>
<protein>
    <submittedName>
        <fullName evidence="1">TIGR04076 family protein</fullName>
    </submittedName>
</protein>
<accession>A0A9D1A4H4</accession>
<comment type="caution">
    <text evidence="1">The sequence shown here is derived from an EMBL/GenBank/DDBJ whole genome shotgun (WGS) entry which is preliminary data.</text>
</comment>
<dbReference type="Proteomes" id="UP000824250">
    <property type="component" value="Unassembled WGS sequence"/>
</dbReference>
<dbReference type="NCBIfam" id="TIGR04076">
    <property type="entry name" value="TIGR04076 family protein"/>
    <property type="match status" value="1"/>
</dbReference>
<reference evidence="1" key="1">
    <citation type="submission" date="2020-10" db="EMBL/GenBank/DDBJ databases">
        <authorList>
            <person name="Gilroy R."/>
        </authorList>
    </citation>
    <scope>NUCLEOTIDE SEQUENCE</scope>
    <source>
        <strain evidence="1">CHK180-2868</strain>
    </source>
</reference>
<sequence>MKRRIKITVLKREFYQELADAFLVHPQVEKCGKFQDGQVFFVEEGQYDTFTHGGCFCQSAWDTIKDTVYSGLMGGNLYREGWSRDPGKLVLCCRDGIRPVVFLLEKMEENEEG</sequence>
<evidence type="ECO:0000313" key="2">
    <source>
        <dbReference type="Proteomes" id="UP000824250"/>
    </source>
</evidence>
<gene>
    <name evidence="1" type="ORF">IAB28_01720</name>
</gene>
<dbReference type="AlphaFoldDB" id="A0A9D1A4H4"/>